<sequence length="75" mass="8086">MLGIEWLRPAAFVGSIVYALIGVVVFWVCFIIVDKITPYDLWAEIVEKQNRALGLVVAAMCLGISIIVAAAIHGG</sequence>
<evidence type="ECO:0000256" key="7">
    <source>
        <dbReference type="SAM" id="Phobius"/>
    </source>
</evidence>
<evidence type="ECO:0000256" key="2">
    <source>
        <dbReference type="ARBA" id="ARBA00005779"/>
    </source>
</evidence>
<evidence type="ECO:0000256" key="1">
    <source>
        <dbReference type="ARBA" id="ARBA00004651"/>
    </source>
</evidence>
<accession>A0A2S0MC85</accession>
<keyword evidence="6 7" id="KW-0472">Membrane</keyword>
<evidence type="ECO:0000256" key="3">
    <source>
        <dbReference type="ARBA" id="ARBA00022475"/>
    </source>
</evidence>
<feature type="transmembrane region" description="Helical" evidence="7">
    <location>
        <begin position="53"/>
        <end position="72"/>
    </location>
</feature>
<dbReference type="GO" id="GO:0005886">
    <property type="term" value="C:plasma membrane"/>
    <property type="evidence" value="ECO:0007669"/>
    <property type="project" value="UniProtKB-SubCell"/>
</dbReference>
<keyword evidence="5 7" id="KW-1133">Transmembrane helix</keyword>
<dbReference type="KEGG" id="otk:C6570_03515"/>
<organism evidence="8 9">
    <name type="scientific">Ottowia oryzae</name>
    <dbReference type="NCBI Taxonomy" id="2109914"/>
    <lineage>
        <taxon>Bacteria</taxon>
        <taxon>Pseudomonadati</taxon>
        <taxon>Pseudomonadota</taxon>
        <taxon>Betaproteobacteria</taxon>
        <taxon>Burkholderiales</taxon>
        <taxon>Comamonadaceae</taxon>
        <taxon>Ottowia</taxon>
    </lineage>
</organism>
<protein>
    <submittedName>
        <fullName evidence="8">DUF350 domain-containing protein</fullName>
    </submittedName>
</protein>
<name>A0A2S0MC85_9BURK</name>
<dbReference type="EMBL" id="CP027666">
    <property type="protein sequence ID" value="AVO33426.1"/>
    <property type="molecule type" value="Genomic_DNA"/>
</dbReference>
<keyword evidence="9" id="KW-1185">Reference proteome</keyword>
<evidence type="ECO:0000256" key="4">
    <source>
        <dbReference type="ARBA" id="ARBA00022692"/>
    </source>
</evidence>
<dbReference type="InterPro" id="IPR007140">
    <property type="entry name" value="DUF350"/>
</dbReference>
<gene>
    <name evidence="8" type="ORF">C6570_03515</name>
</gene>
<reference evidence="8 9" key="1">
    <citation type="submission" date="2018-03" db="EMBL/GenBank/DDBJ databases">
        <title>Genome sequencing of Ottowia sp.</title>
        <authorList>
            <person name="Kim S.-J."/>
            <person name="Heo J."/>
            <person name="Kwon S.-W."/>
        </authorList>
    </citation>
    <scope>NUCLEOTIDE SEQUENCE [LARGE SCALE GENOMIC DNA]</scope>
    <source>
        <strain evidence="8 9">KADR8-3</strain>
    </source>
</reference>
<keyword evidence="4 7" id="KW-0812">Transmembrane</keyword>
<evidence type="ECO:0000256" key="5">
    <source>
        <dbReference type="ARBA" id="ARBA00022989"/>
    </source>
</evidence>
<keyword evidence="3" id="KW-1003">Cell membrane</keyword>
<dbReference type="Pfam" id="PF03994">
    <property type="entry name" value="DUF350"/>
    <property type="match status" value="1"/>
</dbReference>
<dbReference type="RefSeq" id="WP_106701989.1">
    <property type="nucleotide sequence ID" value="NZ_CP027666.1"/>
</dbReference>
<dbReference type="Proteomes" id="UP000239709">
    <property type="component" value="Chromosome"/>
</dbReference>
<evidence type="ECO:0000313" key="9">
    <source>
        <dbReference type="Proteomes" id="UP000239709"/>
    </source>
</evidence>
<feature type="transmembrane region" description="Helical" evidence="7">
    <location>
        <begin position="12"/>
        <end position="33"/>
    </location>
</feature>
<dbReference type="AlphaFoldDB" id="A0A2S0MC85"/>
<comment type="subcellular location">
    <subcellularLocation>
        <location evidence="1">Cell membrane</location>
        <topology evidence="1">Multi-pass membrane protein</topology>
    </subcellularLocation>
</comment>
<proteinExistence type="inferred from homology"/>
<evidence type="ECO:0000256" key="6">
    <source>
        <dbReference type="ARBA" id="ARBA00023136"/>
    </source>
</evidence>
<evidence type="ECO:0000313" key="8">
    <source>
        <dbReference type="EMBL" id="AVO33426.1"/>
    </source>
</evidence>
<comment type="similarity">
    <text evidence="2">Belongs to the UPF0719 family.</text>
</comment>
<dbReference type="OrthoDB" id="200249at2"/>